<dbReference type="Pfam" id="PF02450">
    <property type="entry name" value="LCAT"/>
    <property type="match status" value="1"/>
</dbReference>
<dbReference type="InterPro" id="IPR029058">
    <property type="entry name" value="AB_hydrolase_fold"/>
</dbReference>
<organism evidence="3 4">
    <name type="scientific">Spirosoma validum</name>
    <dbReference type="NCBI Taxonomy" id="2771355"/>
    <lineage>
        <taxon>Bacteria</taxon>
        <taxon>Pseudomonadati</taxon>
        <taxon>Bacteroidota</taxon>
        <taxon>Cytophagia</taxon>
        <taxon>Cytophagales</taxon>
        <taxon>Cytophagaceae</taxon>
        <taxon>Spirosoma</taxon>
    </lineage>
</organism>
<dbReference type="SUPFAM" id="SSF53474">
    <property type="entry name" value="alpha/beta-Hydrolases"/>
    <property type="match status" value="1"/>
</dbReference>
<evidence type="ECO:0000313" key="4">
    <source>
        <dbReference type="Proteomes" id="UP000653797"/>
    </source>
</evidence>
<dbReference type="GO" id="GO:0006629">
    <property type="term" value="P:lipid metabolic process"/>
    <property type="evidence" value="ECO:0007669"/>
    <property type="project" value="InterPro"/>
</dbReference>
<dbReference type="Pfam" id="PF12770">
    <property type="entry name" value="CHAT"/>
    <property type="match status" value="1"/>
</dbReference>
<protein>
    <submittedName>
        <fullName evidence="3">CHAT domain-containing protein</fullName>
    </submittedName>
</protein>
<keyword evidence="4" id="KW-1185">Reference proteome</keyword>
<evidence type="ECO:0000313" key="3">
    <source>
        <dbReference type="EMBL" id="MBD2754946.1"/>
    </source>
</evidence>
<sequence>MATIKIRVHGEKKVTTPVNVAAEETETLSLDETYVIGTTTRGEVESRQTIKLDETKVVEFTYDDNSVWIGDHTTIDEIFPGTSAQLRSVEAGEDDVIDIPTEVQTGELGRSGGLATIALKVVKIFSKKTLLAPLVRKLAGDLEDKVLGPTRGLVWLSADFKLTQKPVAADGEYLLFLHGTGSSTEGSFSELQGTTVWSFITQTYKENVLAFQHETLTKSPLENVLDLVSQLPQKATLTLVSHSRGGLVGDILNRFCLDDPTKRGFSANEKNFLSRQNRTADLQVIADIETAILGKNITIDKFIRVACTASGTTLASRRLDIYFNVLFNVIGLAAAQATNPLYVAFKDLVAALIESKDDASVLPGLEMQNPQSPFNQMLNNASPEAIINTPLIVISGDAKLSRQWSAIKVALANLFFWSDNDFVVDTRSMYNGAKRADGKVQYFFDEGADVSHFNYFKNDKTRNALFLALKNPGDTLIPSFSKLENRGFTEEEIRNIDPAILAGGRVFRNSVSGKKPIVVLLPGIMGSTLTVNDKLVWVNFFSFIGGGLTRLLYSDDNNKNVRPDSLVGSSYKKLTEYLIRDYDVVTFPFDWRLSMDINAAALNRKLTELMDFQQPIKLIGHSMGGVLIRDFIINHSETWGKLNASKDFRLVFLGSPLGGSFRIPYVLFGLDSLISKLDLIDISNSRKDLLKIFSRFPGILSLLPLTTDSSNDFADPGVWKNMREAFGDIDWPTPADDVLTQFKAYRTKVLNAGPIDYKQAVYIAGQSRQNQQTISGYQIGEKETCSGKKLELEFLATKEGDESVTWDSGIPPAMLAQNTVYYSDVAHGELANDPKLFGAITDILNIGSTIQLKKTRPALRGAGKPFKARAVFDFDLSPEGVEKTLMGLGSDNRFTASDVPITISVSNGDLKYAMYPLLAGHFENDGILSAEKVIDWNLHGELGRRHQLGLYPGAFGTSEVVESGKTKGFQGSIIIGLGRQGFLTEVRLTSAVEQGASKYLAILNSKSDTSLSKDLTPKRIGLSALLIGSGYGGLRVENSIRAIIQGVQNANTKIRQIYDSPRIIDTIEFVELYKDRALACVKAIGAIEKEESRSLNIFRSGNKIKQLIGWRERLPVDDTTEWWTRINVGRYADDEDVAPSQRHDLRFTISTDAARVEERSLKTLNDTLIKMLEGISRKDDWSPELAKAIFELMIPNDFKDQVKRQNNINWIVDKYTAAFPWELLQDNLANARPLSVNAGMIRQLATGDFRININPVAERTAIVIGDPDLKNPAIQLPAAQAEGEKVADLFGTQGFDVTRLLRGSAEQILLNLFSKNYKIVHLAGHGVFNSDPNQPTGMLIGPHALLTPSHIDQMSNVPDLVFVNCCYLGQADGTAEKFSQSRFRLAANIGTQLIQIGVKAVVVAGWAVNDSAALEFAERFYQYMFERYTFGEAIKKARKTIFEKYGSRNNTWGAYQCYGDPFYKLSNDARKTTEAYSFIIPEEAEIELSNLLHKVESGGYDPETIGQTMDAIEKALIQAGIQSGRITELQALLYSALNKYELAIKKFDALWKEEKSTFSFSATEKYCNTKVKLYAQQVKKEGQSNTQVKQEAIVGLKEVIKDLENLNRFGATVERTNILASAYKRLAMISDTKTDKQEAYSCSASYYRKAYDSVNNKAKYYPLVNWLSIENALVLADGHEWGKNNLPKKGEVKKAVDDELENIRRKDQDEKEYWDWLAEATLLLGKRLLGDTKVTEDSILSEYKNAWDMIGTQGQRQAEIENLEFLEDALEMGEDKSKEIIEVIRRIKQSLEEML</sequence>
<dbReference type="RefSeq" id="WP_191040577.1">
    <property type="nucleotide sequence ID" value="NZ_JACXAA010000007.1"/>
</dbReference>
<evidence type="ECO:0000259" key="2">
    <source>
        <dbReference type="Pfam" id="PF24096"/>
    </source>
</evidence>
<proteinExistence type="predicted"/>
<dbReference type="InterPro" id="IPR003386">
    <property type="entry name" value="LACT/PDAT_acylTrfase"/>
</dbReference>
<dbReference type="EMBL" id="JACXAA010000007">
    <property type="protein sequence ID" value="MBD2754946.1"/>
    <property type="molecule type" value="Genomic_DNA"/>
</dbReference>
<comment type="caution">
    <text evidence="3">The sequence shown here is derived from an EMBL/GenBank/DDBJ whole genome shotgun (WGS) entry which is preliminary data.</text>
</comment>
<dbReference type="InterPro" id="IPR046880">
    <property type="entry name" value="TPR-S"/>
</dbReference>
<dbReference type="Gene3D" id="3.40.50.1820">
    <property type="entry name" value="alpha/beta hydrolase"/>
    <property type="match status" value="1"/>
</dbReference>
<gene>
    <name evidence="3" type="ORF">IC230_18735</name>
</gene>
<feature type="domain" description="DUF7379" evidence="2">
    <location>
        <begin position="174"/>
        <end position="250"/>
    </location>
</feature>
<dbReference type="PANTHER" id="PTHR11440">
    <property type="entry name" value="LECITHIN-CHOLESTEROL ACYLTRANSFERASE-RELATED"/>
    <property type="match status" value="1"/>
</dbReference>
<dbReference type="Pfam" id="PF24096">
    <property type="entry name" value="DUF7379"/>
    <property type="match status" value="1"/>
</dbReference>
<dbReference type="InterPro" id="IPR024983">
    <property type="entry name" value="CHAT_dom"/>
</dbReference>
<reference evidence="3" key="1">
    <citation type="submission" date="2020-09" db="EMBL/GenBank/DDBJ databases">
        <authorList>
            <person name="Kim M.K."/>
        </authorList>
    </citation>
    <scope>NUCLEOTIDE SEQUENCE</scope>
    <source>
        <strain evidence="3">BT704</strain>
    </source>
</reference>
<dbReference type="GO" id="GO:0008374">
    <property type="term" value="F:O-acyltransferase activity"/>
    <property type="evidence" value="ECO:0007669"/>
    <property type="project" value="InterPro"/>
</dbReference>
<name>A0A927GES3_9BACT</name>
<accession>A0A927GES3</accession>
<dbReference type="InterPro" id="IPR055803">
    <property type="entry name" value="DUF7379"/>
</dbReference>
<dbReference type="Pfam" id="PF20308">
    <property type="entry name" value="TPR-S"/>
    <property type="match status" value="1"/>
</dbReference>
<dbReference type="Gene3D" id="3.40.50.1460">
    <property type="match status" value="1"/>
</dbReference>
<dbReference type="Proteomes" id="UP000653797">
    <property type="component" value="Unassembled WGS sequence"/>
</dbReference>
<feature type="domain" description="CHAT" evidence="1">
    <location>
        <begin position="1184"/>
        <end position="1460"/>
    </location>
</feature>
<evidence type="ECO:0000259" key="1">
    <source>
        <dbReference type="Pfam" id="PF12770"/>
    </source>
</evidence>